<organism evidence="9">
    <name type="scientific">marine sediment metagenome</name>
    <dbReference type="NCBI Taxonomy" id="412755"/>
    <lineage>
        <taxon>unclassified sequences</taxon>
        <taxon>metagenomes</taxon>
        <taxon>ecological metagenomes</taxon>
    </lineage>
</organism>
<name>X1T157_9ZZZZ</name>
<accession>X1T157</accession>
<keyword evidence="6" id="KW-0342">GTP-binding</keyword>
<evidence type="ECO:0000256" key="5">
    <source>
        <dbReference type="ARBA" id="ARBA00022741"/>
    </source>
</evidence>
<dbReference type="SUPFAM" id="SSF103365">
    <property type="entry name" value="Hypothetical protein PH1602"/>
    <property type="match status" value="1"/>
</dbReference>
<dbReference type="AlphaFoldDB" id="X1T157"/>
<dbReference type="InterPro" id="IPR036025">
    <property type="entry name" value="RtcB-like_sf"/>
</dbReference>
<keyword evidence="7" id="KW-0464">Manganese</keyword>
<dbReference type="Gene3D" id="3.90.1860.10">
    <property type="entry name" value="tRNA-splicing ligase RtcB"/>
    <property type="match status" value="1"/>
</dbReference>
<comment type="cofactor">
    <cofactor evidence="1">
        <name>Mn(2+)</name>
        <dbReference type="ChEBI" id="CHEBI:29035"/>
    </cofactor>
</comment>
<dbReference type="GO" id="GO:0003972">
    <property type="term" value="F:RNA ligase (ATP) activity"/>
    <property type="evidence" value="ECO:0007669"/>
    <property type="project" value="TreeGrafter"/>
</dbReference>
<comment type="caution">
    <text evidence="9">The sequence shown here is derived from an EMBL/GenBank/DDBJ whole genome shotgun (WGS) entry which is preliminary data.</text>
</comment>
<dbReference type="EC" id="6.5.1.8" evidence="2"/>
<evidence type="ECO:0000256" key="7">
    <source>
        <dbReference type="ARBA" id="ARBA00023211"/>
    </source>
</evidence>
<keyword evidence="4" id="KW-0479">Metal-binding</keyword>
<evidence type="ECO:0000256" key="1">
    <source>
        <dbReference type="ARBA" id="ARBA00001936"/>
    </source>
</evidence>
<dbReference type="PANTHER" id="PTHR11118:SF1">
    <property type="entry name" value="RNA-SPLICING LIGASE RTCB HOMOLOG"/>
    <property type="match status" value="1"/>
</dbReference>
<feature type="non-terminal residue" evidence="9">
    <location>
        <position position="1"/>
    </location>
</feature>
<gene>
    <name evidence="9" type="ORF">S12H4_41157</name>
</gene>
<reference evidence="9" key="1">
    <citation type="journal article" date="2014" name="Front. Microbiol.">
        <title>High frequency of phylogenetically diverse reductive dehalogenase-homologous genes in deep subseafloor sedimentary metagenomes.</title>
        <authorList>
            <person name="Kawai M."/>
            <person name="Futagami T."/>
            <person name="Toyoda A."/>
            <person name="Takaki Y."/>
            <person name="Nishi S."/>
            <person name="Hori S."/>
            <person name="Arai W."/>
            <person name="Tsubouchi T."/>
            <person name="Morono Y."/>
            <person name="Uchiyama I."/>
            <person name="Ito T."/>
            <person name="Fujiyama A."/>
            <person name="Inagaki F."/>
            <person name="Takami H."/>
        </authorList>
    </citation>
    <scope>NUCLEOTIDE SEQUENCE</scope>
    <source>
        <strain evidence="9">Expedition CK06-06</strain>
    </source>
</reference>
<evidence type="ECO:0000256" key="4">
    <source>
        <dbReference type="ARBA" id="ARBA00022723"/>
    </source>
</evidence>
<protein>
    <recommendedName>
        <fullName evidence="2">3'-phosphate/5'-hydroxy nucleic acid ligase</fullName>
        <ecNumber evidence="2">6.5.1.8</ecNumber>
    </recommendedName>
</protein>
<evidence type="ECO:0000313" key="9">
    <source>
        <dbReference type="EMBL" id="GAI98923.1"/>
    </source>
</evidence>
<evidence type="ECO:0000256" key="3">
    <source>
        <dbReference type="ARBA" id="ARBA00022598"/>
    </source>
</evidence>
<evidence type="ECO:0000256" key="8">
    <source>
        <dbReference type="ARBA" id="ARBA00047746"/>
    </source>
</evidence>
<dbReference type="GO" id="GO:0006396">
    <property type="term" value="P:RNA processing"/>
    <property type="evidence" value="ECO:0007669"/>
    <property type="project" value="InterPro"/>
</dbReference>
<dbReference type="GO" id="GO:0046872">
    <property type="term" value="F:metal ion binding"/>
    <property type="evidence" value="ECO:0007669"/>
    <property type="project" value="UniProtKB-KW"/>
</dbReference>
<evidence type="ECO:0000256" key="2">
    <source>
        <dbReference type="ARBA" id="ARBA00012726"/>
    </source>
</evidence>
<dbReference type="GO" id="GO:0170057">
    <property type="term" value="F:RNA ligase (GTP) activity"/>
    <property type="evidence" value="ECO:0007669"/>
    <property type="project" value="UniProtKB-EC"/>
</dbReference>
<dbReference type="InterPro" id="IPR001233">
    <property type="entry name" value="RtcB"/>
</dbReference>
<sequence length="65" mass="6736">RSFRGVDVAKALVAKGITVKAGSMGSLAEEASEAYKDVNEVVDITHKAGISHKVARAIPMGVIKG</sequence>
<comment type="catalytic activity">
    <reaction evidence="8">
        <text>a 3'-end 3'-phospho-ribonucleotide-RNA + a 5'-end dephospho-ribonucleoside-RNA + GTP = a ribonucleotidyl-ribonucleotide-RNA + GMP + diphosphate</text>
        <dbReference type="Rhea" id="RHEA:68076"/>
        <dbReference type="Rhea" id="RHEA-COMP:10463"/>
        <dbReference type="Rhea" id="RHEA-COMP:13936"/>
        <dbReference type="Rhea" id="RHEA-COMP:17355"/>
        <dbReference type="ChEBI" id="CHEBI:33019"/>
        <dbReference type="ChEBI" id="CHEBI:37565"/>
        <dbReference type="ChEBI" id="CHEBI:58115"/>
        <dbReference type="ChEBI" id="CHEBI:83062"/>
        <dbReference type="ChEBI" id="CHEBI:138284"/>
        <dbReference type="ChEBI" id="CHEBI:173118"/>
        <dbReference type="EC" id="6.5.1.8"/>
    </reaction>
</comment>
<evidence type="ECO:0000256" key="6">
    <source>
        <dbReference type="ARBA" id="ARBA00023134"/>
    </source>
</evidence>
<proteinExistence type="predicted"/>
<dbReference type="GO" id="GO:0005525">
    <property type="term" value="F:GTP binding"/>
    <property type="evidence" value="ECO:0007669"/>
    <property type="project" value="UniProtKB-KW"/>
</dbReference>
<dbReference type="EMBL" id="BARW01025048">
    <property type="protein sequence ID" value="GAI98923.1"/>
    <property type="molecule type" value="Genomic_DNA"/>
</dbReference>
<keyword evidence="5" id="KW-0547">Nucleotide-binding</keyword>
<keyword evidence="3" id="KW-0436">Ligase</keyword>
<dbReference type="Pfam" id="PF01139">
    <property type="entry name" value="RtcB"/>
    <property type="match status" value="1"/>
</dbReference>
<dbReference type="PANTHER" id="PTHR11118">
    <property type="entry name" value="RNA-SPLICING LIGASE RTCB HOMOLOG"/>
    <property type="match status" value="1"/>
</dbReference>